<feature type="chain" id="PRO_5046168608" description="DUF4163 domain-containing protein" evidence="1">
    <location>
        <begin position="24"/>
        <end position="675"/>
    </location>
</feature>
<accession>A0ABX2ZFA1</accession>
<gene>
    <name evidence="2" type="ORF">A7312_01435</name>
</gene>
<keyword evidence="1" id="KW-0732">Signal</keyword>
<dbReference type="RefSeq" id="WP_068939015.1">
    <property type="nucleotide sequence ID" value="NZ_LYND01000111.1"/>
</dbReference>
<evidence type="ECO:0000313" key="2">
    <source>
        <dbReference type="EMBL" id="ODA09814.1"/>
    </source>
</evidence>
<dbReference type="EMBL" id="LYND01000111">
    <property type="protein sequence ID" value="ODA09814.1"/>
    <property type="molecule type" value="Genomic_DNA"/>
</dbReference>
<reference evidence="3" key="1">
    <citation type="submission" date="2016-05" db="EMBL/GenBank/DDBJ databases">
        <title>Whole genome shotgun sequencing of cultured foodborne pathogen.</title>
        <authorList>
            <person name="Zheng J."/>
            <person name="Timme R."/>
            <person name="Allard M."/>
            <person name="Strain E."/>
            <person name="Luo Y."/>
            <person name="Brown E."/>
        </authorList>
    </citation>
    <scope>NUCLEOTIDE SEQUENCE [LARGE SCALE GENOMIC DNA]</scope>
    <source>
        <strain evidence="3">CFSAN034343</strain>
    </source>
</reference>
<comment type="caution">
    <text evidence="2">The sequence shown here is derived from an EMBL/GenBank/DDBJ whole genome shotgun (WGS) entry which is preliminary data.</text>
</comment>
<evidence type="ECO:0008006" key="4">
    <source>
        <dbReference type="Google" id="ProtNLM"/>
    </source>
</evidence>
<evidence type="ECO:0000313" key="3">
    <source>
        <dbReference type="Proteomes" id="UP000094974"/>
    </source>
</evidence>
<proteinExistence type="predicted"/>
<keyword evidence="3" id="KW-1185">Reference proteome</keyword>
<feature type="signal peptide" evidence="1">
    <location>
        <begin position="1"/>
        <end position="23"/>
    </location>
</feature>
<sequence>MNYLKYGRASCILLLLISCVVLNGCMKEQDSPATETNHALSLQNDDKTISYSKKLDTLVKKLHIVNDENMDSDVRQNKLQNFTQDLNLLLNEPESVGMKDGELVEKFDNNLTILTKSFSLKSGQLNVRVMNYRAPKTVTGTIGDKYTFIQWWSTKRLVHAQMIEDGGPELTTDFVVRDSDQGIQLWLGGYVSIYHPDPVFVDLWELSGQKWTEKGINVGKMKLPNAWELNKDMNEPIILESRQHDSIGIEVLDHGDGFFINSDDSEQNLIIEFSKSGEVRIDSEYSTALNTHSEPQSYEFIQEKYSENGIVIRYPQISKLKDIAKQKYLNQILKTEALEGLQDYADSNSGVHVEIDYEIKRQSERFLSVQYTGIHYVKDAAYPTHMFYTTNLDMKQVSRIRLRDLVKIEKPFIELIKSGKITAVQPEQQGLIGDFTKDDLIKLLTNADVTKGSLAEVEMESFSYFTNDSLGVSVPMAHVVGDHAEYEIRFAQIPENIRQNEELWSELSSVEDQSVSTVGGEKLDTDQYEVEESQSFQTTLEGFGKVRFVSTYGYPEGLRKFFFFLLDDQGHILYSFPEFYGNHEWVARFGGVEAVAFKDVNKDGLKDVVVIANVDNGIHGPGRVDEFPMAEIYFQKKNKTFTTLPALDQALNDQEHNQTVKDVIQYVSEQRIIVN</sequence>
<name>A0ABX2ZFA1_PAEPO</name>
<protein>
    <recommendedName>
        <fullName evidence="4">DUF4163 domain-containing protein</fullName>
    </recommendedName>
</protein>
<dbReference type="PROSITE" id="PS51257">
    <property type="entry name" value="PROKAR_LIPOPROTEIN"/>
    <property type="match status" value="1"/>
</dbReference>
<organism evidence="2 3">
    <name type="scientific">Paenibacillus polymyxa</name>
    <name type="common">Bacillus polymyxa</name>
    <dbReference type="NCBI Taxonomy" id="1406"/>
    <lineage>
        <taxon>Bacteria</taxon>
        <taxon>Bacillati</taxon>
        <taxon>Bacillota</taxon>
        <taxon>Bacilli</taxon>
        <taxon>Bacillales</taxon>
        <taxon>Paenibacillaceae</taxon>
        <taxon>Paenibacillus</taxon>
    </lineage>
</organism>
<evidence type="ECO:0000256" key="1">
    <source>
        <dbReference type="SAM" id="SignalP"/>
    </source>
</evidence>
<dbReference type="Proteomes" id="UP000094974">
    <property type="component" value="Unassembled WGS sequence"/>
</dbReference>
<dbReference type="Gene3D" id="3.30.565.40">
    <property type="entry name" value="Fervidobacterium nodosum Rt17-B1 like"/>
    <property type="match status" value="1"/>
</dbReference>